<evidence type="ECO:0000313" key="1">
    <source>
        <dbReference type="EMBL" id="KNC73202.1"/>
    </source>
</evidence>
<gene>
    <name evidence="1" type="ORF">SARC_14240</name>
</gene>
<evidence type="ECO:0000313" key="2">
    <source>
        <dbReference type="Proteomes" id="UP000054560"/>
    </source>
</evidence>
<reference evidence="1 2" key="1">
    <citation type="submission" date="2011-02" db="EMBL/GenBank/DDBJ databases">
        <title>The Genome Sequence of Sphaeroforma arctica JP610.</title>
        <authorList>
            <consortium name="The Broad Institute Genome Sequencing Platform"/>
            <person name="Russ C."/>
            <person name="Cuomo C."/>
            <person name="Young S.K."/>
            <person name="Zeng Q."/>
            <person name="Gargeya S."/>
            <person name="Alvarado L."/>
            <person name="Berlin A."/>
            <person name="Chapman S.B."/>
            <person name="Chen Z."/>
            <person name="Freedman E."/>
            <person name="Gellesch M."/>
            <person name="Goldberg J."/>
            <person name="Griggs A."/>
            <person name="Gujja S."/>
            <person name="Heilman E."/>
            <person name="Heiman D."/>
            <person name="Howarth C."/>
            <person name="Mehta T."/>
            <person name="Neiman D."/>
            <person name="Pearson M."/>
            <person name="Roberts A."/>
            <person name="Saif S."/>
            <person name="Shea T."/>
            <person name="Shenoy N."/>
            <person name="Sisk P."/>
            <person name="Stolte C."/>
            <person name="Sykes S."/>
            <person name="White J."/>
            <person name="Yandava C."/>
            <person name="Burger G."/>
            <person name="Gray M.W."/>
            <person name="Holland P.W.H."/>
            <person name="King N."/>
            <person name="Lang F.B.F."/>
            <person name="Roger A.J."/>
            <person name="Ruiz-Trillo I."/>
            <person name="Haas B."/>
            <person name="Nusbaum C."/>
            <person name="Birren B."/>
        </authorList>
    </citation>
    <scope>NUCLEOTIDE SEQUENCE [LARGE SCALE GENOMIC DNA]</scope>
    <source>
        <strain evidence="1 2">JP610</strain>
    </source>
</reference>
<keyword evidence="2" id="KW-1185">Reference proteome</keyword>
<dbReference type="AlphaFoldDB" id="A0A0L0F905"/>
<organism evidence="1 2">
    <name type="scientific">Sphaeroforma arctica JP610</name>
    <dbReference type="NCBI Taxonomy" id="667725"/>
    <lineage>
        <taxon>Eukaryota</taxon>
        <taxon>Ichthyosporea</taxon>
        <taxon>Ichthyophonida</taxon>
        <taxon>Sphaeroforma</taxon>
    </lineage>
</organism>
<protein>
    <submittedName>
        <fullName evidence="1">Uncharacterized protein</fullName>
    </submittedName>
</protein>
<dbReference type="Proteomes" id="UP000054560">
    <property type="component" value="Unassembled WGS sequence"/>
</dbReference>
<sequence>MPTAFNMLNRAYAAQDMTHAVSEKSWRHQVTTAFNMLNRAYAAQDMTHAVSEKSWRHQVTTAFNMLNRAYAAQDMTHEVSEKSWRHQVITAFNMLNRAYAAQDSDVLYELTTEIKHRAHAAWDGVSQITHCDVSREALGNSGQKLSKSGCPHIV</sequence>
<dbReference type="GeneID" id="25914744"/>
<dbReference type="RefSeq" id="XP_014147104.1">
    <property type="nucleotide sequence ID" value="XM_014291629.1"/>
</dbReference>
<name>A0A0L0F905_9EUKA</name>
<proteinExistence type="predicted"/>
<dbReference type="EMBL" id="KQ245934">
    <property type="protein sequence ID" value="KNC73202.1"/>
    <property type="molecule type" value="Genomic_DNA"/>
</dbReference>
<accession>A0A0L0F905</accession>